<organism evidence="7 8">
    <name type="scientific">Penicillium malachiteum</name>
    <dbReference type="NCBI Taxonomy" id="1324776"/>
    <lineage>
        <taxon>Eukaryota</taxon>
        <taxon>Fungi</taxon>
        <taxon>Dikarya</taxon>
        <taxon>Ascomycota</taxon>
        <taxon>Pezizomycotina</taxon>
        <taxon>Eurotiomycetes</taxon>
        <taxon>Eurotiomycetidae</taxon>
        <taxon>Eurotiales</taxon>
        <taxon>Aspergillaceae</taxon>
        <taxon>Penicillium</taxon>
    </lineage>
</organism>
<evidence type="ECO:0000256" key="5">
    <source>
        <dbReference type="ARBA" id="ARBA00023136"/>
    </source>
</evidence>
<evidence type="ECO:0008006" key="9">
    <source>
        <dbReference type="Google" id="ProtNLM"/>
    </source>
</evidence>
<keyword evidence="4 6" id="KW-1133">Transmembrane helix</keyword>
<gene>
    <name evidence="7" type="ORF">N7493_002974</name>
</gene>
<evidence type="ECO:0000313" key="8">
    <source>
        <dbReference type="Proteomes" id="UP001215712"/>
    </source>
</evidence>
<comment type="caution">
    <text evidence="7">The sequence shown here is derived from an EMBL/GenBank/DDBJ whole genome shotgun (WGS) entry which is preliminary data.</text>
</comment>
<proteinExistence type="predicted"/>
<dbReference type="EMBL" id="JAQJAN010000003">
    <property type="protein sequence ID" value="KAJ5734188.1"/>
    <property type="molecule type" value="Genomic_DNA"/>
</dbReference>
<dbReference type="GO" id="GO:0016020">
    <property type="term" value="C:membrane"/>
    <property type="evidence" value="ECO:0007669"/>
    <property type="project" value="UniProtKB-SubCell"/>
</dbReference>
<evidence type="ECO:0000256" key="3">
    <source>
        <dbReference type="ARBA" id="ARBA00022692"/>
    </source>
</evidence>
<protein>
    <recommendedName>
        <fullName evidence="9">UbiA prenyltransferase</fullName>
    </recommendedName>
</protein>
<accession>A0AAD6MZ34</accession>
<evidence type="ECO:0000256" key="1">
    <source>
        <dbReference type="ARBA" id="ARBA00001946"/>
    </source>
</evidence>
<dbReference type="PANTHER" id="PTHR42723:SF1">
    <property type="entry name" value="CHLOROPHYLL SYNTHASE, CHLOROPLASTIC"/>
    <property type="match status" value="1"/>
</dbReference>
<dbReference type="PANTHER" id="PTHR42723">
    <property type="entry name" value="CHLOROPHYLL SYNTHASE"/>
    <property type="match status" value="1"/>
</dbReference>
<feature type="transmembrane region" description="Helical" evidence="6">
    <location>
        <begin position="116"/>
        <end position="147"/>
    </location>
</feature>
<feature type="transmembrane region" description="Helical" evidence="6">
    <location>
        <begin position="191"/>
        <end position="208"/>
    </location>
</feature>
<dbReference type="InterPro" id="IPR044878">
    <property type="entry name" value="UbiA_sf"/>
</dbReference>
<reference evidence="7" key="2">
    <citation type="submission" date="2023-01" db="EMBL/GenBank/DDBJ databases">
        <authorList>
            <person name="Petersen C."/>
        </authorList>
    </citation>
    <scope>NUCLEOTIDE SEQUENCE</scope>
    <source>
        <strain evidence="7">IBT 17514</strain>
    </source>
</reference>
<evidence type="ECO:0000313" key="7">
    <source>
        <dbReference type="EMBL" id="KAJ5734188.1"/>
    </source>
</evidence>
<sequence>MQNDANSLVAQRRDWRFHCYTLYIFTKNDFKVILYPQTAMGFLQASTGALLTTNAAPNLRSIVTRLPLVALWNWVNLLTFNLANQRLPGSIIEDSMNKPWRPIPSQRISPDEARRLLLLLLPVGILVSSQIGGLEETIAMIILTWMYNDLGGADEYFLLRNVINGAAFICHGSGSTIIAAGYGQWELNKTAYFWLGIIGLIVFSTIQVQDIPDIEGDAARGRQTLPIIYGDTAARVSVAVGVLFWSIVCPRIWYLDAIGYLLLLIPGSCIAYRTLMIRSIPSDDLTYKIWCLWLVLVYLLPLYKNPAVFVEFWSSMSS</sequence>
<keyword evidence="8" id="KW-1185">Reference proteome</keyword>
<dbReference type="AlphaFoldDB" id="A0AAD6MZ34"/>
<dbReference type="Pfam" id="PF01040">
    <property type="entry name" value="UbiA"/>
    <property type="match status" value="1"/>
</dbReference>
<evidence type="ECO:0000256" key="4">
    <source>
        <dbReference type="ARBA" id="ARBA00022989"/>
    </source>
</evidence>
<dbReference type="CDD" id="cd13965">
    <property type="entry name" value="PT_UbiA_3"/>
    <property type="match status" value="1"/>
</dbReference>
<feature type="transmembrane region" description="Helical" evidence="6">
    <location>
        <begin position="253"/>
        <end position="273"/>
    </location>
</feature>
<dbReference type="Gene3D" id="1.10.357.140">
    <property type="entry name" value="UbiA prenyltransferase"/>
    <property type="match status" value="1"/>
</dbReference>
<comment type="subcellular location">
    <subcellularLocation>
        <location evidence="2">Membrane</location>
        <topology evidence="2">Multi-pass membrane protein</topology>
    </subcellularLocation>
</comment>
<dbReference type="InterPro" id="IPR000537">
    <property type="entry name" value="UbiA_prenyltransferase"/>
</dbReference>
<name>A0AAD6MZ34_9EURO</name>
<dbReference type="InterPro" id="IPR050475">
    <property type="entry name" value="Prenyltransferase_related"/>
</dbReference>
<dbReference type="Proteomes" id="UP001215712">
    <property type="component" value="Unassembled WGS sequence"/>
</dbReference>
<reference evidence="7" key="1">
    <citation type="journal article" date="2023" name="IMA Fungus">
        <title>Comparative genomic study of the Penicillium genus elucidates a diverse pangenome and 15 lateral gene transfer events.</title>
        <authorList>
            <person name="Petersen C."/>
            <person name="Sorensen T."/>
            <person name="Nielsen M.R."/>
            <person name="Sondergaard T.E."/>
            <person name="Sorensen J.L."/>
            <person name="Fitzpatrick D.A."/>
            <person name="Frisvad J.C."/>
            <person name="Nielsen K.L."/>
        </authorList>
    </citation>
    <scope>NUCLEOTIDE SEQUENCE</scope>
    <source>
        <strain evidence="7">IBT 17514</strain>
    </source>
</reference>
<evidence type="ECO:0000256" key="2">
    <source>
        <dbReference type="ARBA" id="ARBA00004141"/>
    </source>
</evidence>
<keyword evidence="5 6" id="KW-0472">Membrane</keyword>
<keyword evidence="3 6" id="KW-0812">Transmembrane</keyword>
<evidence type="ECO:0000256" key="6">
    <source>
        <dbReference type="SAM" id="Phobius"/>
    </source>
</evidence>
<feature type="transmembrane region" description="Helical" evidence="6">
    <location>
        <begin position="285"/>
        <end position="303"/>
    </location>
</feature>
<comment type="cofactor">
    <cofactor evidence="1">
        <name>Mg(2+)</name>
        <dbReference type="ChEBI" id="CHEBI:18420"/>
    </cofactor>
</comment>
<dbReference type="GO" id="GO:0016765">
    <property type="term" value="F:transferase activity, transferring alkyl or aryl (other than methyl) groups"/>
    <property type="evidence" value="ECO:0007669"/>
    <property type="project" value="InterPro"/>
</dbReference>
<feature type="transmembrane region" description="Helical" evidence="6">
    <location>
        <begin position="228"/>
        <end position="247"/>
    </location>
</feature>